<feature type="transmembrane region" description="Helical" evidence="1">
    <location>
        <begin position="88"/>
        <end position="108"/>
    </location>
</feature>
<evidence type="ECO:0000313" key="3">
    <source>
        <dbReference type="Proteomes" id="UP001469553"/>
    </source>
</evidence>
<gene>
    <name evidence="2" type="ORF">AMECASPLE_008161</name>
</gene>
<proteinExistence type="predicted"/>
<dbReference type="EMBL" id="JAHRIP010028643">
    <property type="protein sequence ID" value="MEQ2290931.1"/>
    <property type="molecule type" value="Genomic_DNA"/>
</dbReference>
<accession>A0ABV0YB25</accession>
<reference evidence="2 3" key="1">
    <citation type="submission" date="2021-06" db="EMBL/GenBank/DDBJ databases">
        <authorList>
            <person name="Palmer J.M."/>
        </authorList>
    </citation>
    <scope>NUCLEOTIDE SEQUENCE [LARGE SCALE GENOMIC DNA]</scope>
    <source>
        <strain evidence="2 3">AS_MEX2019</strain>
        <tissue evidence="2">Muscle</tissue>
    </source>
</reference>
<comment type="caution">
    <text evidence="2">The sequence shown here is derived from an EMBL/GenBank/DDBJ whole genome shotgun (WGS) entry which is preliminary data.</text>
</comment>
<sequence length="116" mass="13067">MSQSPRSGKTITLTRPCSESGVAIVPLLPRQHRLQTSLSQRLEPAARTDQTQARWAPQIFSKPQIMRGVLPLSVVLLTTPLLNPPLLIVTLGTHFSKFVWVWGVYFWFRSSSTILQ</sequence>
<keyword evidence="1" id="KW-0812">Transmembrane</keyword>
<keyword evidence="3" id="KW-1185">Reference proteome</keyword>
<organism evidence="2 3">
    <name type="scientific">Ameca splendens</name>
    <dbReference type="NCBI Taxonomy" id="208324"/>
    <lineage>
        <taxon>Eukaryota</taxon>
        <taxon>Metazoa</taxon>
        <taxon>Chordata</taxon>
        <taxon>Craniata</taxon>
        <taxon>Vertebrata</taxon>
        <taxon>Euteleostomi</taxon>
        <taxon>Actinopterygii</taxon>
        <taxon>Neopterygii</taxon>
        <taxon>Teleostei</taxon>
        <taxon>Neoteleostei</taxon>
        <taxon>Acanthomorphata</taxon>
        <taxon>Ovalentaria</taxon>
        <taxon>Atherinomorphae</taxon>
        <taxon>Cyprinodontiformes</taxon>
        <taxon>Goodeidae</taxon>
        <taxon>Ameca</taxon>
    </lineage>
</organism>
<keyword evidence="1" id="KW-0472">Membrane</keyword>
<keyword evidence="1" id="KW-1133">Transmembrane helix</keyword>
<evidence type="ECO:0000313" key="2">
    <source>
        <dbReference type="EMBL" id="MEQ2290931.1"/>
    </source>
</evidence>
<dbReference type="Proteomes" id="UP001469553">
    <property type="component" value="Unassembled WGS sequence"/>
</dbReference>
<protein>
    <submittedName>
        <fullName evidence="2">Uncharacterized protein</fullName>
    </submittedName>
</protein>
<name>A0ABV0YB25_9TELE</name>
<evidence type="ECO:0000256" key="1">
    <source>
        <dbReference type="SAM" id="Phobius"/>
    </source>
</evidence>